<name>A0ABU6BJD7_9BACL</name>
<reference evidence="1 2" key="1">
    <citation type="journal article" date="2014" name="Genome Announc.">
        <title>Draft Genome Sequence of Geobacillus icigianus Strain G1w1T Isolated from Hot Springs in the Valley of Geysers, Kamchatka (Russian Federation).</title>
        <authorList>
            <person name="Bryanskaya A.V."/>
            <person name="Rozanov A.S."/>
            <person name="Logacheva M.D."/>
            <person name="Kotenko A.V."/>
            <person name="Peltek S.E."/>
        </authorList>
    </citation>
    <scope>NUCLEOTIDE SEQUENCE [LARGE SCALE GENOMIC DNA]</scope>
    <source>
        <strain evidence="1 2">G1w1</strain>
    </source>
</reference>
<dbReference type="EMBL" id="JPYA02000004">
    <property type="protein sequence ID" value="MEB3752064.1"/>
    <property type="molecule type" value="Genomic_DNA"/>
</dbReference>
<organism evidence="1 2">
    <name type="scientific">Geobacillus icigianus</name>
    <dbReference type="NCBI Taxonomy" id="1430331"/>
    <lineage>
        <taxon>Bacteria</taxon>
        <taxon>Bacillati</taxon>
        <taxon>Bacillota</taxon>
        <taxon>Bacilli</taxon>
        <taxon>Bacillales</taxon>
        <taxon>Anoxybacillaceae</taxon>
        <taxon>Geobacillus</taxon>
    </lineage>
</organism>
<accession>A0ABU6BJD7</accession>
<sequence>MRLGPEVRHQARPLFRYQQVRCSTKSPAMEAGFFVMVAKLSVALMGGVAKR</sequence>
<protein>
    <submittedName>
        <fullName evidence="1">Uncharacterized protein</fullName>
    </submittedName>
</protein>
<comment type="caution">
    <text evidence="1">The sequence shown here is derived from an EMBL/GenBank/DDBJ whole genome shotgun (WGS) entry which is preliminary data.</text>
</comment>
<gene>
    <name evidence="1" type="ORF">EP10_002936</name>
</gene>
<evidence type="ECO:0000313" key="1">
    <source>
        <dbReference type="EMBL" id="MEB3752064.1"/>
    </source>
</evidence>
<dbReference type="Proteomes" id="UP000029267">
    <property type="component" value="Unassembled WGS sequence"/>
</dbReference>
<evidence type="ECO:0000313" key="2">
    <source>
        <dbReference type="Proteomes" id="UP000029267"/>
    </source>
</evidence>
<keyword evidence="2" id="KW-1185">Reference proteome</keyword>
<proteinExistence type="predicted"/>